<dbReference type="GO" id="GO:0016020">
    <property type="term" value="C:membrane"/>
    <property type="evidence" value="ECO:0007669"/>
    <property type="project" value="UniProtKB-UniRule"/>
</dbReference>
<evidence type="ECO:0000256" key="1">
    <source>
        <dbReference type="PROSITE-ProRule" id="PRU00473"/>
    </source>
</evidence>
<name>A0A7H1MCI6_9NEIS</name>
<accession>A0A7H1MCI6</accession>
<evidence type="ECO:0000313" key="4">
    <source>
        <dbReference type="EMBL" id="QNT59351.1"/>
    </source>
</evidence>
<dbReference type="InterPro" id="IPR009282">
    <property type="entry name" value="DUF937"/>
</dbReference>
<dbReference type="SUPFAM" id="SSF103088">
    <property type="entry name" value="OmpA-like"/>
    <property type="match status" value="1"/>
</dbReference>
<dbReference type="KEGG" id="nmus:H7A79_2430"/>
<dbReference type="CDD" id="cd07185">
    <property type="entry name" value="OmpA_C-like"/>
    <property type="match status" value="1"/>
</dbReference>
<sequence length="408" mass="39890">MSFDLGSLLQDRLGGVLGRFLTQNGESAESSTKAAGLAVPAVVAGLLKHIGGNPGNAGSLFELVQGSAGSPLNHAVAQAEEGGSALDSLTDWGKGKLPELLGGNAADVSDQIARESGVSKAGAGLLLSLSLPLVLSVLRGKVKDDNLSPSQLLGLLGRQQSWLSGALSGGMLSALGISSLSGLFGSLSGLAGSVGNAAAGAAAVAAGKGSGLGKWIALVAAALLALFAYKSCGTQTDPASSAAGGTSSAPVAGEAASAVSEPEGAEVPVVMPSEPSVVLDTAASASASEAAPAAIDPNKAGVSYDNGVAKFYFATAKTDVAEGAETVAAEVIAAGKEGKKLIVSGFADSTGNAAANEKLSKARAGAVKAFLEAQGVDAANIELRKPENTTGATGNDAEGRRVEVKVEG</sequence>
<feature type="region of interest" description="Disordered" evidence="2">
    <location>
        <begin position="384"/>
        <end position="408"/>
    </location>
</feature>
<keyword evidence="5" id="KW-1185">Reference proteome</keyword>
<reference evidence="4" key="1">
    <citation type="submission" date="2024-06" db="EMBL/GenBank/DDBJ databases">
        <title>Complete Genome Sequence of mouse commensal type strain Neisseria musculi.</title>
        <authorList>
            <person name="Thapa E."/>
            <person name="Aluvathingal J."/>
            <person name="Nadendla S."/>
            <person name="Mehta A."/>
            <person name="Tettelin H."/>
            <person name="Weyand N.J."/>
        </authorList>
    </citation>
    <scope>NUCLEOTIDE SEQUENCE</scope>
    <source>
        <strain evidence="4">NW831</strain>
    </source>
</reference>
<dbReference type="InterPro" id="IPR006665">
    <property type="entry name" value="OmpA-like"/>
</dbReference>
<dbReference type="Gene3D" id="3.30.1330.60">
    <property type="entry name" value="OmpA-like domain"/>
    <property type="match status" value="1"/>
</dbReference>
<evidence type="ECO:0000313" key="5">
    <source>
        <dbReference type="Proteomes" id="UP000516412"/>
    </source>
</evidence>
<dbReference type="EMBL" id="CP060414">
    <property type="protein sequence ID" value="QNT59351.1"/>
    <property type="molecule type" value="Genomic_DNA"/>
</dbReference>
<dbReference type="PROSITE" id="PS51123">
    <property type="entry name" value="OMPA_2"/>
    <property type="match status" value="1"/>
</dbReference>
<dbReference type="InterPro" id="IPR036737">
    <property type="entry name" value="OmpA-like_sf"/>
</dbReference>
<dbReference type="RefSeq" id="WP_187000483.1">
    <property type="nucleotide sequence ID" value="NZ_CP060414.2"/>
</dbReference>
<evidence type="ECO:0000259" key="3">
    <source>
        <dbReference type="PROSITE" id="PS51123"/>
    </source>
</evidence>
<proteinExistence type="predicted"/>
<keyword evidence="1" id="KW-0472">Membrane</keyword>
<dbReference type="Proteomes" id="UP000516412">
    <property type="component" value="Chromosome"/>
</dbReference>
<feature type="compositionally biased region" description="Basic and acidic residues" evidence="2">
    <location>
        <begin position="397"/>
        <end position="408"/>
    </location>
</feature>
<dbReference type="Pfam" id="PF00691">
    <property type="entry name" value="OmpA"/>
    <property type="match status" value="1"/>
</dbReference>
<dbReference type="AlphaFoldDB" id="A0A7H1MCI6"/>
<feature type="domain" description="OmpA-like" evidence="3">
    <location>
        <begin position="300"/>
        <end position="408"/>
    </location>
</feature>
<dbReference type="Pfam" id="PF06078">
    <property type="entry name" value="DUF937"/>
    <property type="match status" value="1"/>
</dbReference>
<evidence type="ECO:0000256" key="2">
    <source>
        <dbReference type="SAM" id="MobiDB-lite"/>
    </source>
</evidence>
<organism evidence="4 5">
    <name type="scientific">Neisseria musculi</name>
    <dbReference type="NCBI Taxonomy" id="1815583"/>
    <lineage>
        <taxon>Bacteria</taxon>
        <taxon>Pseudomonadati</taxon>
        <taxon>Pseudomonadota</taxon>
        <taxon>Betaproteobacteria</taxon>
        <taxon>Neisseriales</taxon>
        <taxon>Neisseriaceae</taxon>
        <taxon>Neisseria</taxon>
    </lineage>
</organism>
<gene>
    <name evidence="4" type="ORF">H7A79_2430</name>
</gene>
<protein>
    <submittedName>
        <fullName evidence="4">OmpA family protein</fullName>
    </submittedName>
</protein>